<dbReference type="PROSITE" id="PS01112">
    <property type="entry name" value="RNA_POL_N_8KD"/>
    <property type="match status" value="1"/>
</dbReference>
<dbReference type="VEuPathDB" id="FungiDB:P175DRAFT_0531777"/>
<organism evidence="10 11">
    <name type="scientific">Aspergillus ochraceoroseus IBT 24754</name>
    <dbReference type="NCBI Taxonomy" id="1392256"/>
    <lineage>
        <taxon>Eukaryota</taxon>
        <taxon>Fungi</taxon>
        <taxon>Dikarya</taxon>
        <taxon>Ascomycota</taxon>
        <taxon>Pezizomycotina</taxon>
        <taxon>Eurotiomycetes</taxon>
        <taxon>Eurotiomycetidae</taxon>
        <taxon>Eurotiales</taxon>
        <taxon>Aspergillaceae</taxon>
        <taxon>Aspergillus</taxon>
        <taxon>Aspergillus subgen. Nidulantes</taxon>
    </lineage>
</organism>
<evidence type="ECO:0000256" key="2">
    <source>
        <dbReference type="ARBA" id="ARBA00020813"/>
    </source>
</evidence>
<evidence type="ECO:0000313" key="11">
    <source>
        <dbReference type="Proteomes" id="UP000244073"/>
    </source>
</evidence>
<dbReference type="InterPro" id="IPR023580">
    <property type="entry name" value="RNA_pol_su_RPB10"/>
</dbReference>
<dbReference type="EMBL" id="MSFN02000003">
    <property type="protein sequence ID" value="PTU22225.1"/>
    <property type="molecule type" value="Genomic_DNA"/>
</dbReference>
<comment type="caution">
    <text evidence="10">The sequence shown here is derived from an EMBL/GenBank/DDBJ whole genome shotgun (WGS) entry which is preliminary data.</text>
</comment>
<feature type="domain" description="DUF7624" evidence="9">
    <location>
        <begin position="640"/>
        <end position="763"/>
    </location>
</feature>
<dbReference type="Pfam" id="PF01194">
    <property type="entry name" value="RNA_pol_N"/>
    <property type="match status" value="1"/>
</dbReference>
<dbReference type="Proteomes" id="UP000244073">
    <property type="component" value="Unassembled WGS sequence"/>
</dbReference>
<dbReference type="InterPro" id="IPR020789">
    <property type="entry name" value="RNA_pol_suN_Zn-BS"/>
</dbReference>
<feature type="region of interest" description="Disordered" evidence="8">
    <location>
        <begin position="617"/>
        <end position="638"/>
    </location>
</feature>
<accession>A0A2T5M122</accession>
<dbReference type="PANTHER" id="PTHR23431:SF3">
    <property type="entry name" value="DNA-DIRECTED RNA POLYMERASES I, II, AND III SUBUNIT RPABC5"/>
    <property type="match status" value="1"/>
</dbReference>
<dbReference type="GO" id="GO:0003677">
    <property type="term" value="F:DNA binding"/>
    <property type="evidence" value="ECO:0007669"/>
    <property type="project" value="InterPro"/>
</dbReference>
<feature type="compositionally biased region" description="Polar residues" evidence="8">
    <location>
        <begin position="148"/>
        <end position="162"/>
    </location>
</feature>
<dbReference type="GO" id="GO:0005665">
    <property type="term" value="C:RNA polymerase II, core complex"/>
    <property type="evidence" value="ECO:0007669"/>
    <property type="project" value="TreeGrafter"/>
</dbReference>
<comment type="subcellular location">
    <subcellularLocation>
        <location evidence="1">Nucleus</location>
    </subcellularLocation>
</comment>
<evidence type="ECO:0000256" key="5">
    <source>
        <dbReference type="ARBA" id="ARBA00022833"/>
    </source>
</evidence>
<dbReference type="GO" id="GO:0006360">
    <property type="term" value="P:transcription by RNA polymerase I"/>
    <property type="evidence" value="ECO:0007669"/>
    <property type="project" value="TreeGrafter"/>
</dbReference>
<dbReference type="SUPFAM" id="SSF46924">
    <property type="entry name" value="RNA polymerase subunit RPB10"/>
    <property type="match status" value="1"/>
</dbReference>
<keyword evidence="4" id="KW-0479">Metal-binding</keyword>
<dbReference type="InterPro" id="IPR056041">
    <property type="entry name" value="DUF7624"/>
</dbReference>
<name>A0A2T5M122_9EURO</name>
<evidence type="ECO:0000256" key="3">
    <source>
        <dbReference type="ARBA" id="ARBA00022478"/>
    </source>
</evidence>
<dbReference type="NCBIfam" id="NF003089">
    <property type="entry name" value="PRK04016.1"/>
    <property type="match status" value="1"/>
</dbReference>
<keyword evidence="3" id="KW-0240">DNA-directed RNA polymerase</keyword>
<evidence type="ECO:0000256" key="4">
    <source>
        <dbReference type="ARBA" id="ARBA00022723"/>
    </source>
</evidence>
<dbReference type="GO" id="GO:0003899">
    <property type="term" value="F:DNA-directed RNA polymerase activity"/>
    <property type="evidence" value="ECO:0007669"/>
    <property type="project" value="InterPro"/>
</dbReference>
<comment type="similarity">
    <text evidence="7">Belongs to the archaeal Rpo10/eukaryotic RPB10 RNA polymerase subunit family.</text>
</comment>
<dbReference type="Pfam" id="PF24616">
    <property type="entry name" value="DUF7624"/>
    <property type="match status" value="1"/>
</dbReference>
<feature type="compositionally biased region" description="Basic and acidic residues" evidence="8">
    <location>
        <begin position="568"/>
        <end position="580"/>
    </location>
</feature>
<sequence length="764" mass="85140">MIIPVRCFSCGKVVGDLWERYLQLLDEGIPDGDAMDQLGCKRYCCRRMIMTHVDLIEKLLRPSSGSPDYRDHYAILSLGLCMFRYLGMSCSSSIFVHAQRQQSVEQRLPVPTTGLLDNPHPSLLISTPNGASYASGDSSDEYEAKRIPTSTAHKAQPRTTPPQLIVETARSTSNHSSTRSDEEEPPKSVIHAPAGFNEFKSDAPQANNDMPISPEDASSSSDSGLNIRVIPANDQERIGKKISNSPISPPPITTSVEPVKDWSGRATPRAQTRQDFDDIDRRSHSSILEGNLDSYQNDIALQHMVNSLLDIPEGIDSIGKVNLEADQLGDKLGLKAEYFPGGNAEIKALHAALVECWSLCNTLATLSFIHRKRLNFTDDTQEEEAWKSCWRLCQQLYDSQDDDFASQVHPTLDLCRDFCQSLFDTRARDNEISDSVLRVSFELNNHLYNTHDRNLPDAFRERTLDFYITLCHRLMKQRTRVAETDSLLSACWSLAEMLFSIRQSKKEGRQIDEELLGSAVQACWELCDIFREGWTQRSLRNSDRGTPRPSQATFTLVEPQAKQPPDPARADEVQSQHKNPETPTTIFEDIGMVSPEEDPVQNIFVLGQGRQQAALANWSSNSSSVSGRTQSSEKTSSTNTVITLSNDTNIANLRVLIAKAAIDSGFQRAGSQSLSSFVKLLSSDAFGSAPWQISLLKHYKRLVGFEPAFRSIGAPARTSAVDVARSVQLMVQSGQYLWLQDLYRLVFGFRVEEAGNRAGILLQT</sequence>
<dbReference type="Gene3D" id="1.10.10.60">
    <property type="entry name" value="Homeodomain-like"/>
    <property type="match status" value="1"/>
</dbReference>
<evidence type="ECO:0000256" key="7">
    <source>
        <dbReference type="ARBA" id="ARBA00025720"/>
    </source>
</evidence>
<dbReference type="AlphaFoldDB" id="A0A2T5M122"/>
<dbReference type="OrthoDB" id="5230484at2759"/>
<feature type="compositionally biased region" description="Low complexity" evidence="8">
    <location>
        <begin position="619"/>
        <end position="632"/>
    </location>
</feature>
<feature type="region of interest" description="Disordered" evidence="8">
    <location>
        <begin position="113"/>
        <end position="225"/>
    </location>
</feature>
<dbReference type="HAMAP" id="MF_00250">
    <property type="entry name" value="RNApol_arch_Rpo10"/>
    <property type="match status" value="1"/>
</dbReference>
<dbReference type="InterPro" id="IPR000268">
    <property type="entry name" value="RPABC5/Rpb10"/>
</dbReference>
<feature type="region of interest" description="Disordered" evidence="8">
    <location>
        <begin position="240"/>
        <end position="281"/>
    </location>
</feature>
<proteinExistence type="inferred from homology"/>
<evidence type="ECO:0000259" key="9">
    <source>
        <dbReference type="Pfam" id="PF24616"/>
    </source>
</evidence>
<dbReference type="GO" id="GO:0005666">
    <property type="term" value="C:RNA polymerase III complex"/>
    <property type="evidence" value="ECO:0007669"/>
    <property type="project" value="UniProtKB-ARBA"/>
</dbReference>
<dbReference type="FunFam" id="1.10.10.60:FF:000024">
    <property type="entry name" value="DNA-directed RNA polymerases I, II, and III subunit"/>
    <property type="match status" value="1"/>
</dbReference>
<feature type="compositionally biased region" description="Basic and acidic residues" evidence="8">
    <location>
        <begin position="272"/>
        <end position="281"/>
    </location>
</feature>
<dbReference type="GO" id="GO:0008270">
    <property type="term" value="F:zinc ion binding"/>
    <property type="evidence" value="ECO:0007669"/>
    <property type="project" value="InterPro"/>
</dbReference>
<dbReference type="GO" id="GO:0006366">
    <property type="term" value="P:transcription by RNA polymerase II"/>
    <property type="evidence" value="ECO:0007669"/>
    <property type="project" value="TreeGrafter"/>
</dbReference>
<dbReference type="GO" id="GO:0005736">
    <property type="term" value="C:RNA polymerase I complex"/>
    <property type="evidence" value="ECO:0007669"/>
    <property type="project" value="TreeGrafter"/>
</dbReference>
<gene>
    <name evidence="10" type="ORF">P175DRAFT_0531777</name>
</gene>
<reference evidence="10 11" key="1">
    <citation type="journal article" date="2018" name="Proc. Natl. Acad. Sci. U.S.A.">
        <title>Linking secondary metabolites to gene clusters through genome sequencing of six diverse Aspergillus species.</title>
        <authorList>
            <person name="Kaerboelling I."/>
            <person name="Vesth T.C."/>
            <person name="Frisvad J.C."/>
            <person name="Nybo J.L."/>
            <person name="Theobald S."/>
            <person name="Kuo A."/>
            <person name="Bowyer P."/>
            <person name="Matsuda Y."/>
            <person name="Mondo S."/>
            <person name="Lyhne E.K."/>
            <person name="Kogle M.E."/>
            <person name="Clum A."/>
            <person name="Lipzen A."/>
            <person name="Salamov A."/>
            <person name="Ngan C.Y."/>
            <person name="Daum C."/>
            <person name="Chiniquy J."/>
            <person name="Barry K."/>
            <person name="LaButti K."/>
            <person name="Haridas S."/>
            <person name="Simmons B.A."/>
            <person name="Magnuson J.K."/>
            <person name="Mortensen U.H."/>
            <person name="Larsen T.O."/>
            <person name="Grigoriev I.V."/>
            <person name="Baker S.E."/>
            <person name="Andersen M.R."/>
        </authorList>
    </citation>
    <scope>NUCLEOTIDE SEQUENCE [LARGE SCALE GENOMIC DNA]</scope>
    <source>
        <strain evidence="10 11">IBT 24754</strain>
    </source>
</reference>
<keyword evidence="5" id="KW-0862">Zinc</keyword>
<dbReference type="RefSeq" id="XP_040753617.1">
    <property type="nucleotide sequence ID" value="XM_040899900.1"/>
</dbReference>
<dbReference type="GO" id="GO:0042797">
    <property type="term" value="P:tRNA transcription by RNA polymerase III"/>
    <property type="evidence" value="ECO:0007669"/>
    <property type="project" value="TreeGrafter"/>
</dbReference>
<keyword evidence="6" id="KW-0804">Transcription</keyword>
<dbReference type="PANTHER" id="PTHR23431">
    <property type="entry name" value="DNA-DIRECTED RNA POLYMERASES I, II, AND III SUBUNIT RPABC5 FAMILY MEMBER"/>
    <property type="match status" value="1"/>
</dbReference>
<evidence type="ECO:0000256" key="1">
    <source>
        <dbReference type="ARBA" id="ARBA00004123"/>
    </source>
</evidence>
<evidence type="ECO:0000256" key="8">
    <source>
        <dbReference type="SAM" id="MobiDB-lite"/>
    </source>
</evidence>
<protein>
    <recommendedName>
        <fullName evidence="2">DNA-directed RNA polymerases I, II, and III subunit RPABC5</fullName>
    </recommendedName>
</protein>
<evidence type="ECO:0000313" key="10">
    <source>
        <dbReference type="EMBL" id="PTU22225.1"/>
    </source>
</evidence>
<dbReference type="GeneID" id="63816782"/>
<feature type="compositionally biased region" description="Polar residues" evidence="8">
    <location>
        <begin position="124"/>
        <end position="137"/>
    </location>
</feature>
<feature type="region of interest" description="Disordered" evidence="8">
    <location>
        <begin position="539"/>
        <end position="583"/>
    </location>
</feature>
<evidence type="ECO:0000256" key="6">
    <source>
        <dbReference type="ARBA" id="ARBA00023163"/>
    </source>
</evidence>